<accession>A0ABD1PIV9</accession>
<feature type="domain" description="N-acetyltransferase" evidence="1">
    <location>
        <begin position="20"/>
        <end position="172"/>
    </location>
</feature>
<sequence length="186" mass="21099">MSVNLDKSEGEGRVQESLEITLRPIELSDVDDFMVWAADDKVTRFCLWDTYTSKEQALNYIKNCAIPHPWLRVICIENCAIGAISVTPGSGFDRCRGELGYVLSYNYWGKGIVTRAVQMVASTIFKEWPYLERLQAIVATDNNGSQRVLEKAGFQLEGLLRKYRVIKGKTKDEVMFSLLSTDNFLV</sequence>
<dbReference type="PANTHER" id="PTHR46067">
    <property type="entry name" value="ACYL-COA N-ACYLTRANSFERASES (NAT) SUPERFAMILY PROTEIN"/>
    <property type="match status" value="1"/>
</dbReference>
<dbReference type="Gene3D" id="3.40.630.30">
    <property type="match status" value="1"/>
</dbReference>
<organism evidence="2 3">
    <name type="scientific">Forsythia ovata</name>
    <dbReference type="NCBI Taxonomy" id="205694"/>
    <lineage>
        <taxon>Eukaryota</taxon>
        <taxon>Viridiplantae</taxon>
        <taxon>Streptophyta</taxon>
        <taxon>Embryophyta</taxon>
        <taxon>Tracheophyta</taxon>
        <taxon>Spermatophyta</taxon>
        <taxon>Magnoliopsida</taxon>
        <taxon>eudicotyledons</taxon>
        <taxon>Gunneridae</taxon>
        <taxon>Pentapetalae</taxon>
        <taxon>asterids</taxon>
        <taxon>lamiids</taxon>
        <taxon>Lamiales</taxon>
        <taxon>Oleaceae</taxon>
        <taxon>Forsythieae</taxon>
        <taxon>Forsythia</taxon>
    </lineage>
</organism>
<evidence type="ECO:0000313" key="3">
    <source>
        <dbReference type="Proteomes" id="UP001604277"/>
    </source>
</evidence>
<dbReference type="Proteomes" id="UP001604277">
    <property type="component" value="Unassembled WGS sequence"/>
</dbReference>
<dbReference type="AlphaFoldDB" id="A0ABD1PIV9"/>
<protein>
    <submittedName>
        <fullName evidence="2">Acyl-CoA N-acyltransferase (NAT) superfamily protein</fullName>
    </submittedName>
</protein>
<dbReference type="PROSITE" id="PS51186">
    <property type="entry name" value="GNAT"/>
    <property type="match status" value="1"/>
</dbReference>
<dbReference type="InterPro" id="IPR016181">
    <property type="entry name" value="Acyl_CoA_acyltransferase"/>
</dbReference>
<keyword evidence="3" id="KW-1185">Reference proteome</keyword>
<comment type="caution">
    <text evidence="2">The sequence shown here is derived from an EMBL/GenBank/DDBJ whole genome shotgun (WGS) entry which is preliminary data.</text>
</comment>
<dbReference type="EMBL" id="JBFOLJ010000019">
    <property type="protein sequence ID" value="KAL2463843.1"/>
    <property type="molecule type" value="Genomic_DNA"/>
</dbReference>
<name>A0ABD1PIV9_9LAMI</name>
<dbReference type="PANTHER" id="PTHR46067:SF27">
    <property type="entry name" value="ACYL-COA N-ACYLTRANSFERASES (NAT) SUPERFAMILY PROTEIN"/>
    <property type="match status" value="1"/>
</dbReference>
<evidence type="ECO:0000259" key="1">
    <source>
        <dbReference type="PROSITE" id="PS51186"/>
    </source>
</evidence>
<evidence type="ECO:0000313" key="2">
    <source>
        <dbReference type="EMBL" id="KAL2463843.1"/>
    </source>
</evidence>
<gene>
    <name evidence="2" type="ORF">Fot_53499</name>
</gene>
<dbReference type="InterPro" id="IPR000182">
    <property type="entry name" value="GNAT_dom"/>
</dbReference>
<reference evidence="3" key="1">
    <citation type="submission" date="2024-07" db="EMBL/GenBank/DDBJ databases">
        <title>Two chromosome-level genome assemblies of Korean endemic species Abeliophyllum distichum and Forsythia ovata (Oleaceae).</title>
        <authorList>
            <person name="Jang H."/>
        </authorList>
    </citation>
    <scope>NUCLEOTIDE SEQUENCE [LARGE SCALE GENOMIC DNA]</scope>
</reference>
<proteinExistence type="predicted"/>
<dbReference type="SUPFAM" id="SSF55729">
    <property type="entry name" value="Acyl-CoA N-acyltransferases (Nat)"/>
    <property type="match status" value="1"/>
</dbReference>
<dbReference type="Pfam" id="PF13302">
    <property type="entry name" value="Acetyltransf_3"/>
    <property type="match status" value="1"/>
</dbReference>